<gene>
    <name evidence="6" type="ORF">J2X98_003752</name>
</gene>
<proteinExistence type="inferred from homology"/>
<comment type="cofactor">
    <cofactor evidence="1 4">
        <name>pyridoxal 5'-phosphate</name>
        <dbReference type="ChEBI" id="CHEBI:597326"/>
    </cofactor>
</comment>
<dbReference type="PANTHER" id="PTHR43586">
    <property type="entry name" value="CYSTEINE DESULFURASE"/>
    <property type="match status" value="1"/>
</dbReference>
<accession>A0ABT9RZE9</accession>
<evidence type="ECO:0000313" key="7">
    <source>
        <dbReference type="Proteomes" id="UP001226577"/>
    </source>
</evidence>
<evidence type="ECO:0000256" key="3">
    <source>
        <dbReference type="RuleBase" id="RU004075"/>
    </source>
</evidence>
<keyword evidence="6" id="KW-0456">Lyase</keyword>
<dbReference type="RefSeq" id="WP_307311044.1">
    <property type="nucleotide sequence ID" value="NZ_JAUSRE010000023.1"/>
</dbReference>
<dbReference type="InterPro" id="IPR015424">
    <property type="entry name" value="PyrdxlP-dep_Trfase"/>
</dbReference>
<comment type="similarity">
    <text evidence="3">Belongs to the class-V pyridoxal-phosphate-dependent aminotransferase family.</text>
</comment>
<keyword evidence="7" id="KW-1185">Reference proteome</keyword>
<reference evidence="6 7" key="1">
    <citation type="submission" date="2023-07" db="EMBL/GenBank/DDBJ databases">
        <title>Sorghum-associated microbial communities from plants grown in Nebraska, USA.</title>
        <authorList>
            <person name="Schachtman D."/>
        </authorList>
    </citation>
    <scope>NUCLEOTIDE SEQUENCE [LARGE SCALE GENOMIC DNA]</scope>
    <source>
        <strain evidence="6 7">CC222</strain>
    </source>
</reference>
<dbReference type="InterPro" id="IPR020578">
    <property type="entry name" value="Aminotrans_V_PyrdxlP_BS"/>
</dbReference>
<protein>
    <submittedName>
        <fullName evidence="6">Selenocysteine lyase/cysteine desulfurase</fullName>
    </submittedName>
</protein>
<dbReference type="Gene3D" id="3.40.640.10">
    <property type="entry name" value="Type I PLP-dependent aspartate aminotransferase-like (Major domain)"/>
    <property type="match status" value="1"/>
</dbReference>
<evidence type="ECO:0000259" key="5">
    <source>
        <dbReference type="Pfam" id="PF00266"/>
    </source>
</evidence>
<evidence type="ECO:0000256" key="4">
    <source>
        <dbReference type="RuleBase" id="RU004504"/>
    </source>
</evidence>
<comment type="caution">
    <text evidence="6">The sequence shown here is derived from an EMBL/GenBank/DDBJ whole genome shotgun (WGS) entry which is preliminary data.</text>
</comment>
<keyword evidence="2" id="KW-0663">Pyridoxal phosphate</keyword>
<dbReference type="InterPro" id="IPR000192">
    <property type="entry name" value="Aminotrans_V_dom"/>
</dbReference>
<dbReference type="PROSITE" id="PS00595">
    <property type="entry name" value="AA_TRANSFER_CLASS_5"/>
    <property type="match status" value="1"/>
</dbReference>
<dbReference type="InterPro" id="IPR015421">
    <property type="entry name" value="PyrdxlP-dep_Trfase_major"/>
</dbReference>
<feature type="domain" description="Aminotransferase class V" evidence="5">
    <location>
        <begin position="21"/>
        <end position="383"/>
    </location>
</feature>
<sequence>MSLNIDALRADTLGAGTVTHLNNAGSSLMPQPVTAAVVGHLRREEQVGGYEAAAEVAAGLEEVYSSIASLVGGHPDEIALMESGTTAWALAVALLPVHGRRILVARTEYRSNILVLIQLATRLGLKLAVLEEDTHGNINLAHLRRELVRGDVALVALTHVPMTGGLVNPAPAAGRLCADAGVPFILDACQSVGQLPLDVAQLSCDILIGTGRKFLRGPRGTAFAYVRASVLEQAAAAPRPRLPLLRDNGEERLQARLLESREASMALRIGLGRAVDYALDLGIHPIRERVLPLAQTLRSHLADLPWVRVHGQEHPGSGIVTFSVPGKTARQVKEHLARQHINVSTVALPPSGTDDLLPLTAATPTAVRASVHYYNTEEEIQQLISALR</sequence>
<dbReference type="SUPFAM" id="SSF53383">
    <property type="entry name" value="PLP-dependent transferases"/>
    <property type="match status" value="1"/>
</dbReference>
<evidence type="ECO:0000313" key="6">
    <source>
        <dbReference type="EMBL" id="MDP9890140.1"/>
    </source>
</evidence>
<evidence type="ECO:0000256" key="1">
    <source>
        <dbReference type="ARBA" id="ARBA00001933"/>
    </source>
</evidence>
<dbReference type="GO" id="GO:0016829">
    <property type="term" value="F:lyase activity"/>
    <property type="evidence" value="ECO:0007669"/>
    <property type="project" value="UniProtKB-KW"/>
</dbReference>
<dbReference type="Gene3D" id="3.90.1150.10">
    <property type="entry name" value="Aspartate Aminotransferase, domain 1"/>
    <property type="match status" value="1"/>
</dbReference>
<dbReference type="InterPro" id="IPR015422">
    <property type="entry name" value="PyrdxlP-dep_Trfase_small"/>
</dbReference>
<dbReference type="EMBL" id="JAUSRE010000023">
    <property type="protein sequence ID" value="MDP9890140.1"/>
    <property type="molecule type" value="Genomic_DNA"/>
</dbReference>
<organism evidence="6 7">
    <name type="scientific">Pseudarthrobacter enclensis</name>
    <dbReference type="NCBI Taxonomy" id="993070"/>
    <lineage>
        <taxon>Bacteria</taxon>
        <taxon>Bacillati</taxon>
        <taxon>Actinomycetota</taxon>
        <taxon>Actinomycetes</taxon>
        <taxon>Micrococcales</taxon>
        <taxon>Micrococcaceae</taxon>
        <taxon>Pseudarthrobacter</taxon>
    </lineage>
</organism>
<evidence type="ECO:0000256" key="2">
    <source>
        <dbReference type="ARBA" id="ARBA00022898"/>
    </source>
</evidence>
<dbReference type="Proteomes" id="UP001226577">
    <property type="component" value="Unassembled WGS sequence"/>
</dbReference>
<name>A0ABT9RZE9_9MICC</name>
<dbReference type="PANTHER" id="PTHR43586:SF24">
    <property type="entry name" value="BLR4730 PROTEIN"/>
    <property type="match status" value="1"/>
</dbReference>
<dbReference type="Pfam" id="PF00266">
    <property type="entry name" value="Aminotran_5"/>
    <property type="match status" value="1"/>
</dbReference>